<feature type="compositionally biased region" description="Low complexity" evidence="5">
    <location>
        <begin position="1"/>
        <end position="15"/>
    </location>
</feature>
<feature type="compositionally biased region" description="Polar residues" evidence="5">
    <location>
        <begin position="358"/>
        <end position="375"/>
    </location>
</feature>
<organism evidence="6 7">
    <name type="scientific">Macrostomum lignano</name>
    <dbReference type="NCBI Taxonomy" id="282301"/>
    <lineage>
        <taxon>Eukaryota</taxon>
        <taxon>Metazoa</taxon>
        <taxon>Spiralia</taxon>
        <taxon>Lophotrochozoa</taxon>
        <taxon>Platyhelminthes</taxon>
        <taxon>Rhabditophora</taxon>
        <taxon>Macrostomorpha</taxon>
        <taxon>Macrostomida</taxon>
        <taxon>Macrostomidae</taxon>
        <taxon>Macrostomum</taxon>
    </lineage>
</organism>
<dbReference type="Gene3D" id="3.20.20.140">
    <property type="entry name" value="Metal-dependent hydrolases"/>
    <property type="match status" value="1"/>
</dbReference>
<evidence type="ECO:0000256" key="2">
    <source>
        <dbReference type="ARBA" id="ARBA00022723"/>
    </source>
</evidence>
<dbReference type="PANTHER" id="PTHR46317:SF1">
    <property type="entry name" value="HYDROLASE, TATD FAMILY"/>
    <property type="match status" value="1"/>
</dbReference>
<keyword evidence="6" id="KW-1185">Reference proteome</keyword>
<comment type="function">
    <text evidence="4">Exhibits 3'-exonuclease activities and apurinic/apyrimidinic (AP) endonuclease (in vitro). Show preferential AP endonuclease activity on double-stranded DNA substrates and 3'- exonuclease activity on single-stranded DNA.</text>
</comment>
<evidence type="ECO:0000313" key="7">
    <source>
        <dbReference type="WBParaSite" id="maker-unitig_9300-snap-gene-0.1-mRNA-1"/>
    </source>
</evidence>
<dbReference type="InterPro" id="IPR032466">
    <property type="entry name" value="Metal_Hydrolase"/>
</dbReference>
<dbReference type="GO" id="GO:0046872">
    <property type="term" value="F:metal ion binding"/>
    <property type="evidence" value="ECO:0007669"/>
    <property type="project" value="UniProtKB-KW"/>
</dbReference>
<reference evidence="7" key="1">
    <citation type="submission" date="2016-11" db="UniProtKB">
        <authorList>
            <consortium name="WormBaseParasite"/>
        </authorList>
    </citation>
    <scope>IDENTIFICATION</scope>
</reference>
<evidence type="ECO:0000256" key="1">
    <source>
        <dbReference type="ARBA" id="ARBA00009275"/>
    </source>
</evidence>
<feature type="compositionally biased region" description="Low complexity" evidence="5">
    <location>
        <begin position="48"/>
        <end position="59"/>
    </location>
</feature>
<name>A0A1I8FTC5_9PLAT</name>
<sequence length="375" mass="40979">RMSSSAPAAFQAPSANQVRQNRQILEELQEQKKRLGSAGPKAGRESGGESSASGKQSQQQQQQQFKCALQMQQPAEQLHLIDCHAHLADACFLEDIDTVVQKAIKNGVQQAIVVSESIENFDRIFELQSRHPSFIQPCLGVHPVQQAGGPGLLVGGESRNRCVQLDDLEKAMPAIEAAADRLIGVGEVGLDFTPRWCPDEAARETQKAVLRRQAEFALRHDLTLNVHSRSAGHHCIELLHSLGVRRAHLHAFNGRPHYAVTGAQLGYYFSIPPEVVRDSGKQRLVAALPLDRLLLETDSPVLGPTVDQRNEPSNARLVLEFIAKDKAISTEAAAAALLDNTMKAYPRLARAQGVPNPQLLSSTPMMQNPQPLSPN</sequence>
<dbReference type="WBParaSite" id="maker-unitig_9300-snap-gene-0.1-mRNA-1">
    <property type="protein sequence ID" value="maker-unitig_9300-snap-gene-0.1-mRNA-1"/>
    <property type="gene ID" value="maker-unitig_9300-snap-gene-0.1"/>
</dbReference>
<dbReference type="SUPFAM" id="SSF51556">
    <property type="entry name" value="Metallo-dependent hydrolases"/>
    <property type="match status" value="1"/>
</dbReference>
<dbReference type="PROSITE" id="PS01091">
    <property type="entry name" value="TATD_3"/>
    <property type="match status" value="1"/>
</dbReference>
<dbReference type="GO" id="GO:0016788">
    <property type="term" value="F:hydrolase activity, acting on ester bonds"/>
    <property type="evidence" value="ECO:0007669"/>
    <property type="project" value="InterPro"/>
</dbReference>
<dbReference type="CDD" id="cd01310">
    <property type="entry name" value="TatD_DNAse"/>
    <property type="match status" value="1"/>
</dbReference>
<protein>
    <submittedName>
        <fullName evidence="7">Deoxyribonuclease TATDN3</fullName>
    </submittedName>
</protein>
<feature type="region of interest" description="Disordered" evidence="5">
    <location>
        <begin position="354"/>
        <end position="375"/>
    </location>
</feature>
<proteinExistence type="inferred from homology"/>
<dbReference type="PANTHER" id="PTHR46317">
    <property type="entry name" value="HYDROLASE OF PHP SUPERFAMILY-RELATED PROTEIN"/>
    <property type="match status" value="1"/>
</dbReference>
<dbReference type="AlphaFoldDB" id="A0A1I8FTC5"/>
<dbReference type="Pfam" id="PF01026">
    <property type="entry name" value="TatD_DNase"/>
    <property type="match status" value="1"/>
</dbReference>
<dbReference type="InterPro" id="IPR001130">
    <property type="entry name" value="TatD-like"/>
</dbReference>
<accession>A0A1I8FTC5</accession>
<evidence type="ECO:0000256" key="5">
    <source>
        <dbReference type="SAM" id="MobiDB-lite"/>
    </source>
</evidence>
<evidence type="ECO:0000313" key="6">
    <source>
        <dbReference type="Proteomes" id="UP000095280"/>
    </source>
</evidence>
<dbReference type="InterPro" id="IPR018228">
    <property type="entry name" value="DNase_TatD-rel_CS"/>
</dbReference>
<feature type="region of interest" description="Disordered" evidence="5">
    <location>
        <begin position="1"/>
        <end position="59"/>
    </location>
</feature>
<comment type="similarity">
    <text evidence="1">Belongs to the metallo-dependent hydrolases superfamily. TatD-type hydrolase family.</text>
</comment>
<dbReference type="Proteomes" id="UP000095280">
    <property type="component" value="Unplaced"/>
</dbReference>
<keyword evidence="2" id="KW-0479">Metal-binding</keyword>
<evidence type="ECO:0000256" key="4">
    <source>
        <dbReference type="ARBA" id="ARBA00093287"/>
    </source>
</evidence>
<keyword evidence="3" id="KW-0378">Hydrolase</keyword>
<evidence type="ECO:0000256" key="3">
    <source>
        <dbReference type="ARBA" id="ARBA00022801"/>
    </source>
</evidence>